<dbReference type="GO" id="GO:0045148">
    <property type="term" value="F:tripeptide aminopeptidase activity"/>
    <property type="evidence" value="ECO:0007669"/>
    <property type="project" value="UniProtKB-EC"/>
</dbReference>
<sequence>METMLERFIRYTKINTRSNEESTTVPSTESQVDFAKMLAEDLERIGMKNVMINPRNGFVTAALPANTDKKVPAIGFIAHMDTADYNAEGISPRVIESYDGKDILLNEKEQIYSRVKDFPNLKNYVGKTLIVTDGTTLLGGDDKAGIVEIMEALQYLMAHPDIEHGLVMCAFGPDEEIGRGANLFEPDTFPVDFAYTVDGSCLGELEYETFNAAGATVTLKGISVHPGSAKNTMINCNKLAMEFDRMLPQCAVPELTEGHEGFIMLQSTTTSIDSGEMSYIIRDHDRAAFEAKKQLFLLAGKVLNERYGTDVVTISMKDSYYNMYEIIKDHMECVDVAKRAMEEAGVTPIIQPIRGGTDGSKISFMGIPTPNIFTGVENLHGRHEFACLDDMQKAVATIVNICDTNK</sequence>
<evidence type="ECO:0000256" key="10">
    <source>
        <dbReference type="NCBIfam" id="TIGR01882"/>
    </source>
</evidence>
<keyword evidence="9" id="KW-0482">Metalloprotease</keyword>
<evidence type="ECO:0000256" key="2">
    <source>
        <dbReference type="ARBA" id="ARBA00001947"/>
    </source>
</evidence>
<dbReference type="Gene3D" id="3.30.70.360">
    <property type="match status" value="1"/>
</dbReference>
<dbReference type="SUPFAM" id="SSF53187">
    <property type="entry name" value="Zn-dependent exopeptidases"/>
    <property type="match status" value="1"/>
</dbReference>
<evidence type="ECO:0000256" key="8">
    <source>
        <dbReference type="ARBA" id="ARBA00022833"/>
    </source>
</evidence>
<gene>
    <name evidence="12" type="primary">pepT</name>
    <name evidence="12" type="ORF">H6A01_01880</name>
</gene>
<keyword evidence="8" id="KW-0862">Zinc</keyword>
<keyword evidence="7 12" id="KW-0378">Hydrolase</keyword>
<dbReference type="PANTHER" id="PTHR42994">
    <property type="entry name" value="PEPTIDASE T"/>
    <property type="match status" value="1"/>
</dbReference>
<reference evidence="12 13" key="1">
    <citation type="journal article" date="2021" name="Sci. Rep.">
        <title>The distribution of antibiotic resistance genes in chicken gut microbiota commensals.</title>
        <authorList>
            <person name="Juricova H."/>
            <person name="Matiasovicova J."/>
            <person name="Kubasova T."/>
            <person name="Cejkova D."/>
            <person name="Rychlik I."/>
        </authorList>
    </citation>
    <scope>NUCLEOTIDE SEQUENCE [LARGE SCALE GENOMIC DNA]</scope>
    <source>
        <strain evidence="12 13">An537</strain>
    </source>
</reference>
<comment type="similarity">
    <text evidence="3">Belongs to the peptidase M20B family.</text>
</comment>
<evidence type="ECO:0000259" key="11">
    <source>
        <dbReference type="Pfam" id="PF07687"/>
    </source>
</evidence>
<evidence type="ECO:0000313" key="13">
    <source>
        <dbReference type="Proteomes" id="UP000707138"/>
    </source>
</evidence>
<keyword evidence="13" id="KW-1185">Reference proteome</keyword>
<dbReference type="InterPro" id="IPR001261">
    <property type="entry name" value="ArgE/DapE_CS"/>
</dbReference>
<dbReference type="RefSeq" id="WP_205087354.1">
    <property type="nucleotide sequence ID" value="NZ_JACJLA010000002.1"/>
</dbReference>
<evidence type="ECO:0000256" key="3">
    <source>
        <dbReference type="ARBA" id="ARBA00009692"/>
    </source>
</evidence>
<organism evidence="12 13">
    <name type="scientific">Veillonella magna</name>
    <dbReference type="NCBI Taxonomy" id="464322"/>
    <lineage>
        <taxon>Bacteria</taxon>
        <taxon>Bacillati</taxon>
        <taxon>Bacillota</taxon>
        <taxon>Negativicutes</taxon>
        <taxon>Veillonellales</taxon>
        <taxon>Veillonellaceae</taxon>
        <taxon>Veillonella</taxon>
    </lineage>
</organism>
<dbReference type="PROSITE" id="PS00758">
    <property type="entry name" value="ARGE_DAPE_CPG2_1"/>
    <property type="match status" value="1"/>
</dbReference>
<evidence type="ECO:0000256" key="6">
    <source>
        <dbReference type="ARBA" id="ARBA00022723"/>
    </source>
</evidence>
<accession>A0ABS2GG16</accession>
<dbReference type="NCBIfam" id="TIGR01882">
    <property type="entry name" value="peptidase-T"/>
    <property type="match status" value="1"/>
</dbReference>
<comment type="caution">
    <text evidence="12">The sequence shown here is derived from an EMBL/GenBank/DDBJ whole genome shotgun (WGS) entry which is preliminary data.</text>
</comment>
<keyword evidence="6" id="KW-0479">Metal-binding</keyword>
<evidence type="ECO:0000256" key="4">
    <source>
        <dbReference type="ARBA" id="ARBA00022438"/>
    </source>
</evidence>
<comment type="catalytic activity">
    <reaction evidence="1">
        <text>Release of the N-terminal residue from a tripeptide.</text>
        <dbReference type="EC" id="3.4.11.4"/>
    </reaction>
</comment>
<dbReference type="SUPFAM" id="SSF55031">
    <property type="entry name" value="Bacterial exopeptidase dimerisation domain"/>
    <property type="match status" value="1"/>
</dbReference>
<dbReference type="PIRSF" id="PIRSF037215">
    <property type="entry name" value="Peptidase_M20B"/>
    <property type="match status" value="1"/>
</dbReference>
<evidence type="ECO:0000256" key="9">
    <source>
        <dbReference type="ARBA" id="ARBA00023049"/>
    </source>
</evidence>
<protein>
    <recommendedName>
        <fullName evidence="10">Peptidase T</fullName>
        <ecNumber evidence="10">3.4.11.4</ecNumber>
    </recommendedName>
</protein>
<dbReference type="Gene3D" id="3.40.630.10">
    <property type="entry name" value="Zn peptidases"/>
    <property type="match status" value="1"/>
</dbReference>
<evidence type="ECO:0000313" key="12">
    <source>
        <dbReference type="EMBL" id="MBM6912079.1"/>
    </source>
</evidence>
<dbReference type="Pfam" id="PF07687">
    <property type="entry name" value="M20_dimer"/>
    <property type="match status" value="1"/>
</dbReference>
<evidence type="ECO:0000256" key="5">
    <source>
        <dbReference type="ARBA" id="ARBA00022670"/>
    </source>
</evidence>
<keyword evidence="4 12" id="KW-0031">Aminopeptidase</keyword>
<comment type="cofactor">
    <cofactor evidence="2">
        <name>Zn(2+)</name>
        <dbReference type="ChEBI" id="CHEBI:29105"/>
    </cofactor>
</comment>
<keyword evidence="5" id="KW-0645">Protease</keyword>
<dbReference type="NCBIfam" id="NF009920">
    <property type="entry name" value="PRK13381.1"/>
    <property type="match status" value="1"/>
</dbReference>
<evidence type="ECO:0000256" key="1">
    <source>
        <dbReference type="ARBA" id="ARBA00000870"/>
    </source>
</evidence>
<proteinExistence type="inferred from homology"/>
<dbReference type="InterPro" id="IPR011650">
    <property type="entry name" value="Peptidase_M20_dimer"/>
</dbReference>
<evidence type="ECO:0000256" key="7">
    <source>
        <dbReference type="ARBA" id="ARBA00022801"/>
    </source>
</evidence>
<name>A0ABS2GG16_9FIRM</name>
<dbReference type="InterPro" id="IPR010161">
    <property type="entry name" value="Peptidase_M20B"/>
</dbReference>
<dbReference type="NCBIfam" id="NF003976">
    <property type="entry name" value="PRK05469.1"/>
    <property type="match status" value="1"/>
</dbReference>
<dbReference type="Pfam" id="PF01546">
    <property type="entry name" value="Peptidase_M20"/>
    <property type="match status" value="1"/>
</dbReference>
<dbReference type="InterPro" id="IPR002933">
    <property type="entry name" value="Peptidase_M20"/>
</dbReference>
<feature type="domain" description="Peptidase M20 dimerisation" evidence="11">
    <location>
        <begin position="207"/>
        <end position="295"/>
    </location>
</feature>
<dbReference type="Proteomes" id="UP000707138">
    <property type="component" value="Unassembled WGS sequence"/>
</dbReference>
<dbReference type="CDD" id="cd03892">
    <property type="entry name" value="M20_peptT"/>
    <property type="match status" value="1"/>
</dbReference>
<dbReference type="EC" id="3.4.11.4" evidence="10"/>
<dbReference type="EMBL" id="JACJLA010000002">
    <property type="protein sequence ID" value="MBM6912079.1"/>
    <property type="molecule type" value="Genomic_DNA"/>
</dbReference>
<dbReference type="InterPro" id="IPR036264">
    <property type="entry name" value="Bact_exopeptidase_dim_dom"/>
</dbReference>
<dbReference type="PANTHER" id="PTHR42994:SF1">
    <property type="entry name" value="PEPTIDASE T"/>
    <property type="match status" value="1"/>
</dbReference>